<reference evidence="16" key="1">
    <citation type="submission" date="2021-01" db="UniProtKB">
        <authorList>
            <consortium name="EnsemblMetazoa"/>
        </authorList>
    </citation>
    <scope>IDENTIFICATION</scope>
</reference>
<dbReference type="UniPathway" id="UPA00222"/>
<dbReference type="Pfam" id="PF00046">
    <property type="entry name" value="Homeodomain"/>
    <property type="match status" value="1"/>
</dbReference>
<feature type="transmembrane region" description="Helical" evidence="13">
    <location>
        <begin position="183"/>
        <end position="201"/>
    </location>
</feature>
<evidence type="ECO:0000256" key="8">
    <source>
        <dbReference type="ARBA" id="ARBA00023098"/>
    </source>
</evidence>
<dbReference type="OrthoDB" id="537032at2759"/>
<dbReference type="PIRSF" id="PIRSF005225">
    <property type="entry name" value="LAG1_LAC1"/>
    <property type="match status" value="1"/>
</dbReference>
<keyword evidence="10 12" id="KW-0238">DNA-binding</keyword>
<evidence type="ECO:0000256" key="6">
    <source>
        <dbReference type="ARBA" id="ARBA00022824"/>
    </source>
</evidence>
<dbReference type="GO" id="GO:0050291">
    <property type="term" value="F:sphingosine N-acyltransferase activity"/>
    <property type="evidence" value="ECO:0007669"/>
    <property type="project" value="InterPro"/>
</dbReference>
<evidence type="ECO:0000256" key="5">
    <source>
        <dbReference type="ARBA" id="ARBA00022692"/>
    </source>
</evidence>
<evidence type="ECO:0000313" key="16">
    <source>
        <dbReference type="EnsemblMetazoa" id="CLYHEMP022835.1"/>
    </source>
</evidence>
<dbReference type="AlphaFoldDB" id="A0A7M5XG48"/>
<comment type="pathway">
    <text evidence="2">Lipid metabolism; sphingolipid metabolism.</text>
</comment>
<keyword evidence="4" id="KW-0808">Transferase</keyword>
<keyword evidence="17" id="KW-1185">Reference proteome</keyword>
<dbReference type="GO" id="GO:0005634">
    <property type="term" value="C:nucleus"/>
    <property type="evidence" value="ECO:0007669"/>
    <property type="project" value="UniProtKB-SubCell"/>
</dbReference>
<dbReference type="InterPro" id="IPR009057">
    <property type="entry name" value="Homeodomain-like_sf"/>
</dbReference>
<dbReference type="PANTHER" id="PTHR12560:SF0">
    <property type="entry name" value="LD18904P"/>
    <property type="match status" value="1"/>
</dbReference>
<feature type="transmembrane region" description="Helical" evidence="13">
    <location>
        <begin position="213"/>
        <end position="240"/>
    </location>
</feature>
<dbReference type="GO" id="GO:0046513">
    <property type="term" value="P:ceramide biosynthetic process"/>
    <property type="evidence" value="ECO:0007669"/>
    <property type="project" value="InterPro"/>
</dbReference>
<evidence type="ECO:0000256" key="7">
    <source>
        <dbReference type="ARBA" id="ARBA00022989"/>
    </source>
</evidence>
<feature type="transmembrane region" description="Helical" evidence="13">
    <location>
        <begin position="142"/>
        <end position="163"/>
    </location>
</feature>
<keyword evidence="5 11" id="KW-0812">Transmembrane</keyword>
<dbReference type="PANTHER" id="PTHR12560">
    <property type="entry name" value="LONGEVITY ASSURANCE FACTOR 1 LAG1"/>
    <property type="match status" value="1"/>
</dbReference>
<keyword evidence="6" id="KW-0256">Endoplasmic reticulum</keyword>
<dbReference type="CDD" id="cd00086">
    <property type="entry name" value="homeodomain"/>
    <property type="match status" value="1"/>
</dbReference>
<dbReference type="PROSITE" id="PS50071">
    <property type="entry name" value="HOMEOBOX_2"/>
    <property type="match status" value="1"/>
</dbReference>
<feature type="transmembrane region" description="Helical" evidence="13">
    <location>
        <begin position="44"/>
        <end position="61"/>
    </location>
</feature>
<proteinExistence type="predicted"/>
<dbReference type="SUPFAM" id="SSF46689">
    <property type="entry name" value="Homeodomain-like"/>
    <property type="match status" value="1"/>
</dbReference>
<keyword evidence="10 12" id="KW-0371">Homeobox</keyword>
<dbReference type="Proteomes" id="UP000594262">
    <property type="component" value="Unplaced"/>
</dbReference>
<evidence type="ECO:0000256" key="9">
    <source>
        <dbReference type="ARBA" id="ARBA00023136"/>
    </source>
</evidence>
<dbReference type="Gene3D" id="1.10.10.60">
    <property type="entry name" value="Homeodomain-like"/>
    <property type="match status" value="1"/>
</dbReference>
<dbReference type="InterPro" id="IPR006634">
    <property type="entry name" value="TLC-dom"/>
</dbReference>
<evidence type="ECO:0000259" key="14">
    <source>
        <dbReference type="PROSITE" id="PS50071"/>
    </source>
</evidence>
<dbReference type="EnsemblMetazoa" id="CLYHEMT022835.1">
    <property type="protein sequence ID" value="CLYHEMP022835.1"/>
    <property type="gene ID" value="CLYHEMG022835"/>
</dbReference>
<evidence type="ECO:0000313" key="17">
    <source>
        <dbReference type="Proteomes" id="UP000594262"/>
    </source>
</evidence>
<evidence type="ECO:0000256" key="12">
    <source>
        <dbReference type="RuleBase" id="RU000682"/>
    </source>
</evidence>
<feature type="transmembrane region" description="Helical" evidence="13">
    <location>
        <begin position="265"/>
        <end position="288"/>
    </location>
</feature>
<dbReference type="PROSITE" id="PS50922">
    <property type="entry name" value="TLC"/>
    <property type="match status" value="1"/>
</dbReference>
<keyword evidence="10 12" id="KW-0539">Nucleus</keyword>
<keyword evidence="8" id="KW-0443">Lipid metabolism</keyword>
<feature type="domain" description="Homeobox" evidence="14">
    <location>
        <begin position="87"/>
        <end position="130"/>
    </location>
</feature>
<evidence type="ECO:0000256" key="4">
    <source>
        <dbReference type="ARBA" id="ARBA00022679"/>
    </source>
</evidence>
<evidence type="ECO:0000259" key="15">
    <source>
        <dbReference type="PROSITE" id="PS50922"/>
    </source>
</evidence>
<dbReference type="SMART" id="SM00724">
    <property type="entry name" value="TLC"/>
    <property type="match status" value="1"/>
</dbReference>
<evidence type="ECO:0000256" key="10">
    <source>
        <dbReference type="PROSITE-ProRule" id="PRU00108"/>
    </source>
</evidence>
<keyword evidence="9 11" id="KW-0472">Membrane</keyword>
<dbReference type="GO" id="GO:0003677">
    <property type="term" value="F:DNA binding"/>
    <property type="evidence" value="ECO:0007669"/>
    <property type="project" value="UniProtKB-UniRule"/>
</dbReference>
<accession>A0A7M5XG48</accession>
<dbReference type="InterPro" id="IPR016439">
    <property type="entry name" value="Lag1/Lac1-like"/>
</dbReference>
<feature type="DNA-binding region" description="Homeobox" evidence="10">
    <location>
        <begin position="89"/>
        <end position="131"/>
    </location>
</feature>
<comment type="pathway">
    <text evidence="3">Sphingolipid metabolism.</text>
</comment>
<evidence type="ECO:0000256" key="1">
    <source>
        <dbReference type="ARBA" id="ARBA00004477"/>
    </source>
</evidence>
<evidence type="ECO:0000256" key="3">
    <source>
        <dbReference type="ARBA" id="ARBA00004991"/>
    </source>
</evidence>
<dbReference type="Pfam" id="PF03798">
    <property type="entry name" value="TRAM_LAG1_CLN8"/>
    <property type="match status" value="1"/>
</dbReference>
<dbReference type="GO" id="GO:0005789">
    <property type="term" value="C:endoplasmic reticulum membrane"/>
    <property type="evidence" value="ECO:0007669"/>
    <property type="project" value="UniProtKB-SubCell"/>
</dbReference>
<protein>
    <submittedName>
        <fullName evidence="16">Uncharacterized protein</fullName>
    </submittedName>
</protein>
<organism evidence="16 17">
    <name type="scientific">Clytia hemisphaerica</name>
    <dbReference type="NCBI Taxonomy" id="252671"/>
    <lineage>
        <taxon>Eukaryota</taxon>
        <taxon>Metazoa</taxon>
        <taxon>Cnidaria</taxon>
        <taxon>Hydrozoa</taxon>
        <taxon>Hydroidolina</taxon>
        <taxon>Leptothecata</taxon>
        <taxon>Obeliida</taxon>
        <taxon>Clytiidae</taxon>
        <taxon>Clytia</taxon>
    </lineage>
</organism>
<name>A0A7M5XG48_9CNID</name>
<dbReference type="InterPro" id="IPR001356">
    <property type="entry name" value="HD"/>
</dbReference>
<evidence type="ECO:0000256" key="11">
    <source>
        <dbReference type="PROSITE-ProRule" id="PRU00205"/>
    </source>
</evidence>
<sequence length="352" mass="41714">MMNSDIVEQEVHWFWTESFWLPPGRTWKDYESTDTLTKANFRDLYFIPIYVIMLTCVRFLFERYIAKPFCVYLGIENKTFERNKLCELVYDTVTKYPKTKEYEAIAKETAMTTSEVNSWFRRRRASSKNSKMNKATETCWRAFVYLLLFIYGLLILAKSDWFMDHSTWLPGYINHPFTIELKVYYFAEISFYFSLLFSQFYDTKRKDFLQQFIHHVVTLTLLLGSFLLSAYRFGAIIMFIHDTADFWLESAKLTNYAKLQKVCDVLFGIFAILFFVTRLIYYPGWVAYAFFHYNNESKGIVFNTLVCLCFVLLFLNFYWGFLVLKLAYKVLFSGKGASDTRSDTEDSSGSED</sequence>
<comment type="subcellular location">
    <subcellularLocation>
        <location evidence="1">Endoplasmic reticulum membrane</location>
        <topology evidence="1">Multi-pass membrane protein</topology>
    </subcellularLocation>
    <subcellularLocation>
        <location evidence="10 12">Nucleus</location>
    </subcellularLocation>
</comment>
<evidence type="ECO:0000256" key="2">
    <source>
        <dbReference type="ARBA" id="ARBA00004760"/>
    </source>
</evidence>
<keyword evidence="7 13" id="KW-1133">Transmembrane helix</keyword>
<feature type="transmembrane region" description="Helical" evidence="13">
    <location>
        <begin position="300"/>
        <end position="321"/>
    </location>
</feature>
<evidence type="ECO:0000256" key="13">
    <source>
        <dbReference type="SAM" id="Phobius"/>
    </source>
</evidence>
<feature type="domain" description="TLC" evidence="15">
    <location>
        <begin position="133"/>
        <end position="332"/>
    </location>
</feature>